<keyword evidence="4" id="KW-0460">Magnesium</keyword>
<accession>A0A8S8X6G2</accession>
<keyword evidence="5" id="KW-0119">Carbohydrate metabolism</keyword>
<dbReference type="PANTHER" id="PTHR31609:SF1">
    <property type="entry name" value="CARBOHYDRATE DEACETYLASE"/>
    <property type="match status" value="1"/>
</dbReference>
<dbReference type="InterPro" id="IPR017836">
    <property type="entry name" value="Hopanoid_biosynth-assoc_HpnK"/>
</dbReference>
<evidence type="ECO:0000256" key="1">
    <source>
        <dbReference type="ARBA" id="ARBA00001946"/>
    </source>
</evidence>
<dbReference type="NCBIfam" id="TIGR03473">
    <property type="entry name" value="HpnK"/>
    <property type="match status" value="1"/>
</dbReference>
<reference evidence="6" key="1">
    <citation type="submission" date="2021-02" db="EMBL/GenBank/DDBJ databases">
        <title>Genome sequence of Rhodospirillales sp. strain TMPK1 isolated from soil.</title>
        <authorList>
            <person name="Nakai R."/>
            <person name="Kusada H."/>
            <person name="Tamaki H."/>
        </authorList>
    </citation>
    <scope>NUCLEOTIDE SEQUENCE</scope>
    <source>
        <strain evidence="6">TMPK1</strain>
    </source>
</reference>
<dbReference type="GO" id="GO:0019213">
    <property type="term" value="F:deacetylase activity"/>
    <property type="evidence" value="ECO:0007669"/>
    <property type="project" value="TreeGrafter"/>
</dbReference>
<evidence type="ECO:0008006" key="8">
    <source>
        <dbReference type="Google" id="ProtNLM"/>
    </source>
</evidence>
<dbReference type="PANTHER" id="PTHR31609">
    <property type="entry name" value="YDJC DEACETYLASE FAMILY MEMBER"/>
    <property type="match status" value="1"/>
</dbReference>
<evidence type="ECO:0000256" key="2">
    <source>
        <dbReference type="ARBA" id="ARBA00022723"/>
    </source>
</evidence>
<dbReference type="GO" id="GO:0046872">
    <property type="term" value="F:metal ion binding"/>
    <property type="evidence" value="ECO:0007669"/>
    <property type="project" value="UniProtKB-KW"/>
</dbReference>
<comment type="caution">
    <text evidence="6">The sequence shown here is derived from an EMBL/GenBank/DDBJ whole genome shotgun (WGS) entry which is preliminary data.</text>
</comment>
<dbReference type="InterPro" id="IPR006879">
    <property type="entry name" value="YdjC-like"/>
</dbReference>
<keyword evidence="7" id="KW-1185">Reference proteome</keyword>
<protein>
    <recommendedName>
        <fullName evidence="8">ChbG/HpnK family deacetylase</fullName>
    </recommendedName>
</protein>
<dbReference type="Gene3D" id="3.20.20.370">
    <property type="entry name" value="Glycoside hydrolase/deacetylase"/>
    <property type="match status" value="1"/>
</dbReference>
<gene>
    <name evidence="6" type="ORF">TMPK1_09850</name>
</gene>
<keyword evidence="2" id="KW-0479">Metal-binding</keyword>
<dbReference type="InterPro" id="IPR011330">
    <property type="entry name" value="Glyco_hydro/deAcase_b/a-brl"/>
</dbReference>
<dbReference type="GO" id="GO:0005975">
    <property type="term" value="P:carbohydrate metabolic process"/>
    <property type="evidence" value="ECO:0007669"/>
    <property type="project" value="InterPro"/>
</dbReference>
<dbReference type="AlphaFoldDB" id="A0A8S8X6G2"/>
<keyword evidence="3" id="KW-0378">Hydrolase</keyword>
<dbReference type="GO" id="GO:0016787">
    <property type="term" value="F:hydrolase activity"/>
    <property type="evidence" value="ECO:0007669"/>
    <property type="project" value="UniProtKB-KW"/>
</dbReference>
<evidence type="ECO:0000256" key="5">
    <source>
        <dbReference type="ARBA" id="ARBA00023277"/>
    </source>
</evidence>
<evidence type="ECO:0000313" key="6">
    <source>
        <dbReference type="EMBL" id="GIL38748.1"/>
    </source>
</evidence>
<proteinExistence type="predicted"/>
<evidence type="ECO:0000256" key="4">
    <source>
        <dbReference type="ARBA" id="ARBA00022842"/>
    </source>
</evidence>
<dbReference type="EMBL" id="BOPV01000001">
    <property type="protein sequence ID" value="GIL38748.1"/>
    <property type="molecule type" value="Genomic_DNA"/>
</dbReference>
<name>A0A8S8X6G2_9PROT</name>
<sequence>MTSRRLIVTADDFGNTLAVNEAVERANRDGILTCASLMVAAPFAADAVERARRTPSLKVGLHLVLRDGKPVLPPAEIPDLVKPDGSFRDGEFSSGVAWFLRPRVRRQLAAEIEAQFRAFAATGLALDHVNAHKHAHVHPTAASLILAIGKRYGMRALRVPNEDADFVAALENKRAPFVARLLAPWMNLLRAKVQRAGVATADRVVGLAWTGYVTEDRVRKLLASLPPGVTELYAHPGADYHGRGDLEFQALIAPSVIEAARGIERISFTDVR</sequence>
<comment type="cofactor">
    <cofactor evidence="1">
        <name>Mg(2+)</name>
        <dbReference type="ChEBI" id="CHEBI:18420"/>
    </cofactor>
</comment>
<organism evidence="6 7">
    <name type="scientific">Roseiterribacter gracilis</name>
    <dbReference type="NCBI Taxonomy" id="2812848"/>
    <lineage>
        <taxon>Bacteria</taxon>
        <taxon>Pseudomonadati</taxon>
        <taxon>Pseudomonadota</taxon>
        <taxon>Alphaproteobacteria</taxon>
        <taxon>Rhodospirillales</taxon>
        <taxon>Roseiterribacteraceae</taxon>
        <taxon>Roseiterribacter</taxon>
    </lineage>
</organism>
<evidence type="ECO:0000256" key="3">
    <source>
        <dbReference type="ARBA" id="ARBA00022801"/>
    </source>
</evidence>
<dbReference type="SUPFAM" id="SSF88713">
    <property type="entry name" value="Glycoside hydrolase/deacetylase"/>
    <property type="match status" value="1"/>
</dbReference>
<dbReference type="RefSeq" id="WP_420241807.1">
    <property type="nucleotide sequence ID" value="NZ_BOPV01000001.1"/>
</dbReference>
<dbReference type="Pfam" id="PF04794">
    <property type="entry name" value="YdjC"/>
    <property type="match status" value="1"/>
</dbReference>
<evidence type="ECO:0000313" key="7">
    <source>
        <dbReference type="Proteomes" id="UP000681075"/>
    </source>
</evidence>
<dbReference type="Proteomes" id="UP000681075">
    <property type="component" value="Unassembled WGS sequence"/>
</dbReference>